<feature type="domain" description="Peptidase M28" evidence="3">
    <location>
        <begin position="103"/>
        <end position="305"/>
    </location>
</feature>
<evidence type="ECO:0000259" key="3">
    <source>
        <dbReference type="Pfam" id="PF04389"/>
    </source>
</evidence>
<sequence length="318" mass="34290">MRWFPILAAAAVLFTACSKDESSGEIPRLPLKPIDPGLAAEFDGQRAFAHVETLVGFGPRPPASEGFAKQLDYLEKQLADAGWTTRRQSFRAATPDGPVDFTNLIARHQSAPAFPESLPVIIGGHIDTKKLPFEFVGANDAGSSTGILLEFARVLDSDPASAAQIELLFFDGEEAFRPNITATDGLYGSKYFAHELSRRPSWPSLGIVLDIVGDPDFPLYYNPEAPAEIVSAVEKMAPDLGFKSSLTMAPGSIIDDHVPLMATGLPCFHLIGDFQSMGYWHQAGDTLDKITPEMLGKVGKLTLQLLAEPNLQPSVAAP</sequence>
<accession>A0A934RAZ9</accession>
<gene>
    <name evidence="4" type="ORF">JIN81_03300</name>
</gene>
<dbReference type="PANTHER" id="PTHR12283">
    <property type="entry name" value="GLUTAMINYL-PEPTIDE CYCLOTRANSFERASE"/>
    <property type="match status" value="1"/>
</dbReference>
<name>A0A934RAZ9_9BACT</name>
<evidence type="ECO:0000313" key="5">
    <source>
        <dbReference type="Proteomes" id="UP000658278"/>
    </source>
</evidence>
<keyword evidence="5" id="KW-1185">Reference proteome</keyword>
<dbReference type="Pfam" id="PF04389">
    <property type="entry name" value="Peptidase_M28"/>
    <property type="match status" value="1"/>
</dbReference>
<dbReference type="PROSITE" id="PS51257">
    <property type="entry name" value="PROKAR_LIPOPROTEIN"/>
    <property type="match status" value="1"/>
</dbReference>
<dbReference type="SUPFAM" id="SSF53187">
    <property type="entry name" value="Zn-dependent exopeptidases"/>
    <property type="match status" value="1"/>
</dbReference>
<proteinExistence type="predicted"/>
<dbReference type="InterPro" id="IPR007484">
    <property type="entry name" value="Peptidase_M28"/>
</dbReference>
<dbReference type="EMBL" id="JAENII010000002">
    <property type="protein sequence ID" value="MBK1826029.1"/>
    <property type="molecule type" value="Genomic_DNA"/>
</dbReference>
<comment type="caution">
    <text evidence="4">The sequence shown here is derived from an EMBL/GenBank/DDBJ whole genome shotgun (WGS) entry which is preliminary data.</text>
</comment>
<dbReference type="InterPro" id="IPR040234">
    <property type="entry name" value="QC/QCL"/>
</dbReference>
<evidence type="ECO:0000256" key="1">
    <source>
        <dbReference type="ARBA" id="ARBA00022679"/>
    </source>
</evidence>
<evidence type="ECO:0000256" key="2">
    <source>
        <dbReference type="ARBA" id="ARBA00023315"/>
    </source>
</evidence>
<dbReference type="AlphaFoldDB" id="A0A934RAZ9"/>
<protein>
    <submittedName>
        <fullName evidence="4">M28 family peptidase</fullName>
    </submittedName>
</protein>
<dbReference type="Proteomes" id="UP000658278">
    <property type="component" value="Unassembled WGS sequence"/>
</dbReference>
<dbReference type="GO" id="GO:0008270">
    <property type="term" value="F:zinc ion binding"/>
    <property type="evidence" value="ECO:0007669"/>
    <property type="project" value="TreeGrafter"/>
</dbReference>
<dbReference type="Gene3D" id="3.40.630.10">
    <property type="entry name" value="Zn peptidases"/>
    <property type="match status" value="1"/>
</dbReference>
<dbReference type="RefSeq" id="WP_200276310.1">
    <property type="nucleotide sequence ID" value="NZ_JAENII010000002.1"/>
</dbReference>
<reference evidence="4" key="1">
    <citation type="submission" date="2021-01" db="EMBL/GenBank/DDBJ databases">
        <title>Modified the classification status of verrucomicrobia.</title>
        <authorList>
            <person name="Feng X."/>
        </authorList>
    </citation>
    <scope>NUCLEOTIDE SEQUENCE</scope>
    <source>
        <strain evidence="4">KCTC 22201</strain>
    </source>
</reference>
<dbReference type="PANTHER" id="PTHR12283:SF6">
    <property type="entry name" value="GLUTAMINYL-PEPTIDE CYCLOTRANSFERASE-RELATED"/>
    <property type="match status" value="1"/>
</dbReference>
<evidence type="ECO:0000313" key="4">
    <source>
        <dbReference type="EMBL" id="MBK1826029.1"/>
    </source>
</evidence>
<keyword evidence="1" id="KW-0808">Transferase</keyword>
<organism evidence="4 5">
    <name type="scientific">Haloferula rosea</name>
    <dbReference type="NCBI Taxonomy" id="490093"/>
    <lineage>
        <taxon>Bacteria</taxon>
        <taxon>Pseudomonadati</taxon>
        <taxon>Verrucomicrobiota</taxon>
        <taxon>Verrucomicrobiia</taxon>
        <taxon>Verrucomicrobiales</taxon>
        <taxon>Verrucomicrobiaceae</taxon>
        <taxon>Haloferula</taxon>
    </lineage>
</organism>
<keyword evidence="2" id="KW-0012">Acyltransferase</keyword>
<dbReference type="GO" id="GO:0016603">
    <property type="term" value="F:glutaminyl-peptide cyclotransferase activity"/>
    <property type="evidence" value="ECO:0007669"/>
    <property type="project" value="TreeGrafter"/>
</dbReference>